<reference evidence="1 2" key="1">
    <citation type="journal article" date="2010" name="Stand. Genomic Sci.">
        <title>Complete genome sequence of Acetohalobium arabaticum type strain (Z-7288).</title>
        <authorList>
            <person name="Sikorski J."/>
            <person name="Lapidus A."/>
            <person name="Chertkov O."/>
            <person name="Lucas S."/>
            <person name="Copeland A."/>
            <person name="Glavina Del Rio T."/>
            <person name="Nolan M."/>
            <person name="Tice H."/>
            <person name="Cheng J.F."/>
            <person name="Han C."/>
            <person name="Brambilla E."/>
            <person name="Pitluck S."/>
            <person name="Liolios K."/>
            <person name="Ivanova N."/>
            <person name="Mavromatis K."/>
            <person name="Mikhailova N."/>
            <person name="Pati A."/>
            <person name="Bruce D."/>
            <person name="Detter C."/>
            <person name="Tapia R."/>
            <person name="Goodwin L."/>
            <person name="Chen A."/>
            <person name="Palaniappan K."/>
            <person name="Land M."/>
            <person name="Hauser L."/>
            <person name="Chang Y.J."/>
            <person name="Jeffries C.D."/>
            <person name="Rohde M."/>
            <person name="Goker M."/>
            <person name="Spring S."/>
            <person name="Woyke T."/>
            <person name="Bristow J."/>
            <person name="Eisen J.A."/>
            <person name="Markowitz V."/>
            <person name="Hugenholtz P."/>
            <person name="Kyrpides N.C."/>
            <person name="Klenk H.P."/>
        </authorList>
    </citation>
    <scope>NUCLEOTIDE SEQUENCE [LARGE SCALE GENOMIC DNA]</scope>
    <source>
        <strain evidence="2">ATCC 49924 / DSM 5501 / Z-7288</strain>
    </source>
</reference>
<dbReference type="RefSeq" id="WP_013278381.1">
    <property type="nucleotide sequence ID" value="NC_014378.1"/>
</dbReference>
<accession>D9QQZ5</accession>
<sequence>MVDSPQRNNEFRIGDIVIKASETKQVYFEVTDITEDYIKIEALEMPLSTYVTSKEIVKIR</sequence>
<dbReference type="STRING" id="574087.Acear_1426"/>
<organism evidence="1 2">
    <name type="scientific">Acetohalobium arabaticum (strain ATCC 49924 / DSM 5501 / Z-7288)</name>
    <dbReference type="NCBI Taxonomy" id="574087"/>
    <lineage>
        <taxon>Bacteria</taxon>
        <taxon>Bacillati</taxon>
        <taxon>Bacillota</taxon>
        <taxon>Clostridia</taxon>
        <taxon>Halanaerobiales</taxon>
        <taxon>Halobacteroidaceae</taxon>
        <taxon>Acetohalobium</taxon>
    </lineage>
</organism>
<dbReference type="Proteomes" id="UP000001661">
    <property type="component" value="Chromosome"/>
</dbReference>
<dbReference type="EMBL" id="CP002105">
    <property type="protein sequence ID" value="ADL12936.1"/>
    <property type="molecule type" value="Genomic_DNA"/>
</dbReference>
<gene>
    <name evidence="1" type="ordered locus">Acear_1426</name>
</gene>
<protein>
    <submittedName>
        <fullName evidence="1">Uncharacterized protein</fullName>
    </submittedName>
</protein>
<dbReference type="KEGG" id="aar:Acear_1426"/>
<dbReference type="HOGENOM" id="CLU_2930445_0_0_9"/>
<dbReference type="AlphaFoldDB" id="D9QQZ5"/>
<evidence type="ECO:0000313" key="2">
    <source>
        <dbReference type="Proteomes" id="UP000001661"/>
    </source>
</evidence>
<evidence type="ECO:0000313" key="1">
    <source>
        <dbReference type="EMBL" id="ADL12936.1"/>
    </source>
</evidence>
<proteinExistence type="predicted"/>
<dbReference type="OrthoDB" id="9950498at2"/>
<name>D9QQZ5_ACEAZ</name>
<keyword evidence="2" id="KW-1185">Reference proteome</keyword>